<dbReference type="RefSeq" id="XP_070920194.1">
    <property type="nucleotide sequence ID" value="XM_071064093.1"/>
</dbReference>
<reference evidence="5 6" key="1">
    <citation type="submission" date="2024-09" db="EMBL/GenBank/DDBJ databases">
        <title>Itraconazole resistance in Madurella fahalii resulting from another homologue of gene encoding cytochrome P450 14-alpha sterol demethylase (CYP51).</title>
        <authorList>
            <person name="Yoshioka I."/>
            <person name="Fahal A.H."/>
            <person name="Kaneko S."/>
            <person name="Yaguchi T."/>
        </authorList>
    </citation>
    <scope>NUCLEOTIDE SEQUENCE [LARGE SCALE GENOMIC DNA]</scope>
    <source>
        <strain evidence="5 6">IFM 68171</strain>
    </source>
</reference>
<dbReference type="GO" id="GO:0008168">
    <property type="term" value="F:methyltransferase activity"/>
    <property type="evidence" value="ECO:0007669"/>
    <property type="project" value="UniProtKB-KW"/>
</dbReference>
<feature type="domain" description="Methyltransferase type 11" evidence="4">
    <location>
        <begin position="82"/>
        <end position="181"/>
    </location>
</feature>
<keyword evidence="3" id="KW-1133">Transmembrane helix</keyword>
<dbReference type="Pfam" id="PF08241">
    <property type="entry name" value="Methyltransf_11"/>
    <property type="match status" value="1"/>
</dbReference>
<evidence type="ECO:0000256" key="3">
    <source>
        <dbReference type="SAM" id="Phobius"/>
    </source>
</evidence>
<evidence type="ECO:0000313" key="6">
    <source>
        <dbReference type="Proteomes" id="UP001628179"/>
    </source>
</evidence>
<keyword evidence="3" id="KW-0472">Membrane</keyword>
<dbReference type="GO" id="GO:0032259">
    <property type="term" value="P:methylation"/>
    <property type="evidence" value="ECO:0007669"/>
    <property type="project" value="UniProtKB-KW"/>
</dbReference>
<dbReference type="InterPro" id="IPR050447">
    <property type="entry name" value="Erg6_SMT_methyltransf"/>
</dbReference>
<dbReference type="EMBL" id="BAAFSV010000005">
    <property type="protein sequence ID" value="GAB1318463.1"/>
    <property type="molecule type" value="Genomic_DNA"/>
</dbReference>
<sequence length="305" mass="34133">MPTSGSSPEVAADDAHAPNPQLESYYASLESRIGYRLVLGGTRHFGYWDRDTYWPFPISASLRAMEDKLAEALALPKGAEVLDAGCGVGHVAIRMAKTHGLRVSAIDIIDHHIAKARRNVARSGLPDGVITVRQMDYHDLGSLPARSCDGVYTIETFVHATNPEAVLAGFHRILRPGGHIALFEYEHEFSHESTDEMAASLRKINQYAAMPTNARSQPGVFKRMLEDAGFENVVVRDYSENIKPMTRFFFILAIVPYFLVRLLRLERYFINTVTGVQSYRGRKHWRYVAISASKPEGPLEISKNQ</sequence>
<evidence type="ECO:0000256" key="1">
    <source>
        <dbReference type="ARBA" id="ARBA00022679"/>
    </source>
</evidence>
<accession>A0ABQ0GL30</accession>
<evidence type="ECO:0000256" key="2">
    <source>
        <dbReference type="ARBA" id="ARBA00038188"/>
    </source>
</evidence>
<dbReference type="InterPro" id="IPR029063">
    <property type="entry name" value="SAM-dependent_MTases_sf"/>
</dbReference>
<keyword evidence="6" id="KW-1185">Reference proteome</keyword>
<proteinExistence type="inferred from homology"/>
<dbReference type="PANTHER" id="PTHR44068">
    <property type="entry name" value="ZGC:194242"/>
    <property type="match status" value="1"/>
</dbReference>
<name>A0ABQ0GL30_9PEZI</name>
<dbReference type="GeneID" id="98179416"/>
<evidence type="ECO:0000259" key="4">
    <source>
        <dbReference type="Pfam" id="PF08241"/>
    </source>
</evidence>
<keyword evidence="3" id="KW-0812">Transmembrane</keyword>
<feature type="transmembrane region" description="Helical" evidence="3">
    <location>
        <begin position="245"/>
        <end position="263"/>
    </location>
</feature>
<dbReference type="CDD" id="cd02440">
    <property type="entry name" value="AdoMet_MTases"/>
    <property type="match status" value="1"/>
</dbReference>
<dbReference type="SUPFAM" id="SSF53335">
    <property type="entry name" value="S-adenosyl-L-methionine-dependent methyltransferases"/>
    <property type="match status" value="1"/>
</dbReference>
<keyword evidence="5" id="KW-0489">Methyltransferase</keyword>
<keyword evidence="1" id="KW-0808">Transferase</keyword>
<dbReference type="InterPro" id="IPR013216">
    <property type="entry name" value="Methyltransf_11"/>
</dbReference>
<gene>
    <name evidence="5" type="ORF">MFIFM68171_08673</name>
</gene>
<dbReference type="PANTHER" id="PTHR44068:SF1">
    <property type="entry name" value="HYPOTHETICAL LOC100005854"/>
    <property type="match status" value="1"/>
</dbReference>
<dbReference type="Proteomes" id="UP001628179">
    <property type="component" value="Unassembled WGS sequence"/>
</dbReference>
<comment type="caution">
    <text evidence="5">The sequence shown here is derived from an EMBL/GenBank/DDBJ whole genome shotgun (WGS) entry which is preliminary data.</text>
</comment>
<organism evidence="5 6">
    <name type="scientific">Madurella fahalii</name>
    <dbReference type="NCBI Taxonomy" id="1157608"/>
    <lineage>
        <taxon>Eukaryota</taxon>
        <taxon>Fungi</taxon>
        <taxon>Dikarya</taxon>
        <taxon>Ascomycota</taxon>
        <taxon>Pezizomycotina</taxon>
        <taxon>Sordariomycetes</taxon>
        <taxon>Sordariomycetidae</taxon>
        <taxon>Sordariales</taxon>
        <taxon>Sordariales incertae sedis</taxon>
        <taxon>Madurella</taxon>
    </lineage>
</organism>
<evidence type="ECO:0000313" key="5">
    <source>
        <dbReference type="EMBL" id="GAB1318463.1"/>
    </source>
</evidence>
<protein>
    <submittedName>
        <fullName evidence="5">27-O-demethylrifamycin SV methyltransferase</fullName>
    </submittedName>
</protein>
<dbReference type="Gene3D" id="3.40.50.150">
    <property type="entry name" value="Vaccinia Virus protein VP39"/>
    <property type="match status" value="1"/>
</dbReference>
<comment type="similarity">
    <text evidence="2">Belongs to the class I-like SAM-binding methyltransferase superfamily. Erg6/SMT family.</text>
</comment>